<sequence>MRDPWAKTLLAPDGARRFLAGRASYGDSGRINFVTLVAECILAAPDISVRASVASPRKASQIRSAANRLHNTVADVADLTHVTRDPGFQSGLESLRHWSPPPERSSGSQKGHPERRAFIEYVAMRFYENFRDIHTEAVGEIVMQVWPDTQDRTVRNVLSAKRRAELIKEFESGQRRRDGADTVTQIALARMKTDRGIQTLVAEEDRVVAAILQLDPTKGDTELRKALLAVVAARTSSALAQQKASI</sequence>
<feature type="region of interest" description="Disordered" evidence="1">
    <location>
        <begin position="90"/>
        <end position="112"/>
    </location>
</feature>
<dbReference type="AlphaFoldDB" id="A0A5E4SBB2"/>
<dbReference type="EMBL" id="CABPSN010000001">
    <property type="protein sequence ID" value="VVD72052.1"/>
    <property type="molecule type" value="Genomic_DNA"/>
</dbReference>
<evidence type="ECO:0000256" key="1">
    <source>
        <dbReference type="SAM" id="MobiDB-lite"/>
    </source>
</evidence>
<reference evidence="2 3" key="1">
    <citation type="submission" date="2019-08" db="EMBL/GenBank/DDBJ databases">
        <authorList>
            <person name="Peeters C."/>
        </authorList>
    </citation>
    <scope>NUCLEOTIDE SEQUENCE [LARGE SCALE GENOMIC DNA]</scope>
    <source>
        <strain evidence="2 3">LMG 31011</strain>
    </source>
</reference>
<accession>A0A5E4SBB2</accession>
<organism evidence="2 3">
    <name type="scientific">Pandoraea aquatica</name>
    <dbReference type="NCBI Taxonomy" id="2508290"/>
    <lineage>
        <taxon>Bacteria</taxon>
        <taxon>Pseudomonadati</taxon>
        <taxon>Pseudomonadota</taxon>
        <taxon>Betaproteobacteria</taxon>
        <taxon>Burkholderiales</taxon>
        <taxon>Burkholderiaceae</taxon>
        <taxon>Pandoraea</taxon>
    </lineage>
</organism>
<proteinExistence type="predicted"/>
<protein>
    <submittedName>
        <fullName evidence="2">Uncharacterized protein</fullName>
    </submittedName>
</protein>
<dbReference type="OrthoDB" id="9002315at2"/>
<evidence type="ECO:0000313" key="2">
    <source>
        <dbReference type="EMBL" id="VVD72052.1"/>
    </source>
</evidence>
<gene>
    <name evidence="2" type="ORF">PAQ31011_00661</name>
</gene>
<dbReference type="RefSeq" id="WP_150574446.1">
    <property type="nucleotide sequence ID" value="NZ_CABPSN010000001.1"/>
</dbReference>
<keyword evidence="3" id="KW-1185">Reference proteome</keyword>
<evidence type="ECO:0000313" key="3">
    <source>
        <dbReference type="Proteomes" id="UP000366819"/>
    </source>
</evidence>
<name>A0A5E4SBB2_9BURK</name>
<dbReference type="Proteomes" id="UP000366819">
    <property type="component" value="Unassembled WGS sequence"/>
</dbReference>